<feature type="region of interest" description="Disordered" evidence="10">
    <location>
        <begin position="699"/>
        <end position="718"/>
    </location>
</feature>
<dbReference type="Pfam" id="PF00628">
    <property type="entry name" value="PHD"/>
    <property type="match status" value="4"/>
</dbReference>
<dbReference type="FunFam" id="3.30.40.10:FF:000548">
    <property type="entry name" value="Putative Histone-lysine N-methyltransferase MLL3"/>
    <property type="match status" value="1"/>
</dbReference>
<feature type="domain" description="PHD-type" evidence="11">
    <location>
        <begin position="499"/>
        <end position="560"/>
    </location>
</feature>
<feature type="region of interest" description="Disordered" evidence="10">
    <location>
        <begin position="1488"/>
        <end position="1518"/>
    </location>
</feature>
<dbReference type="InterPro" id="IPR036910">
    <property type="entry name" value="HMG_box_dom_sf"/>
</dbReference>
<feature type="region of interest" description="Disordered" evidence="10">
    <location>
        <begin position="655"/>
        <end position="693"/>
    </location>
</feature>
<dbReference type="HOGENOM" id="CLU_001919_0_0_1"/>
<dbReference type="Gene3D" id="1.10.30.10">
    <property type="entry name" value="High mobility group box domain"/>
    <property type="match status" value="1"/>
</dbReference>
<feature type="compositionally biased region" description="Acidic residues" evidence="10">
    <location>
        <begin position="1159"/>
        <end position="1170"/>
    </location>
</feature>
<feature type="compositionally biased region" description="Basic residues" evidence="10">
    <location>
        <begin position="1266"/>
        <end position="1277"/>
    </location>
</feature>
<dbReference type="GO" id="GO:0044666">
    <property type="term" value="C:MLL3/4 complex"/>
    <property type="evidence" value="ECO:0000318"/>
    <property type="project" value="GO_Central"/>
</dbReference>
<dbReference type="OMA" id="MEFIVAQ"/>
<proteinExistence type="predicted"/>
<evidence type="ECO:0000259" key="11">
    <source>
        <dbReference type="PROSITE" id="PS50016"/>
    </source>
</evidence>
<dbReference type="FunFam" id="3.30.40.10:FF:000852">
    <property type="entry name" value="Histone-lysine N-methyltransferase 2C"/>
    <property type="match status" value="1"/>
</dbReference>
<evidence type="ECO:0000256" key="1">
    <source>
        <dbReference type="ARBA" id="ARBA00004123"/>
    </source>
</evidence>
<dbReference type="InterPro" id="IPR034732">
    <property type="entry name" value="EPHD"/>
</dbReference>
<keyword evidence="8" id="KW-0539">Nucleus</keyword>
<dbReference type="InParanoid" id="E9GJI9"/>
<evidence type="ECO:0000256" key="2">
    <source>
        <dbReference type="ARBA" id="ARBA00022723"/>
    </source>
</evidence>
<accession>E9GJI9</accession>
<feature type="region of interest" description="Disordered" evidence="10">
    <location>
        <begin position="1360"/>
        <end position="1399"/>
    </location>
</feature>
<gene>
    <name evidence="13" type="ORF">DAPPUDRAFT_318677</name>
</gene>
<organism evidence="13 14">
    <name type="scientific">Daphnia pulex</name>
    <name type="common">Water flea</name>
    <dbReference type="NCBI Taxonomy" id="6669"/>
    <lineage>
        <taxon>Eukaryota</taxon>
        <taxon>Metazoa</taxon>
        <taxon>Ecdysozoa</taxon>
        <taxon>Arthropoda</taxon>
        <taxon>Crustacea</taxon>
        <taxon>Branchiopoda</taxon>
        <taxon>Diplostraca</taxon>
        <taxon>Cladocera</taxon>
        <taxon>Anomopoda</taxon>
        <taxon>Daphniidae</taxon>
        <taxon>Daphnia</taxon>
    </lineage>
</organism>
<keyword evidence="6" id="KW-0805">Transcription regulation</keyword>
<dbReference type="CDD" id="cd15489">
    <property type="entry name" value="PHD_SF"/>
    <property type="match status" value="1"/>
</dbReference>
<evidence type="ECO:0000256" key="7">
    <source>
        <dbReference type="ARBA" id="ARBA00023163"/>
    </source>
</evidence>
<feature type="compositionally biased region" description="Low complexity" evidence="10">
    <location>
        <begin position="1900"/>
        <end position="1918"/>
    </location>
</feature>
<sequence length="1953" mass="209716">MDSTEEVTKPGSSLLESMLTLDSTAQLPRASPMVNHPASQAAAQALSKSWGSHGIMAEDTTSGASNVTVRLPIHTVSTSFGVLGSGSLSLKRNNVVGRPVKTDLSGTGRVLTQRKNPSVKLKQLSSGAMTSVFGGPVKGLKKALEEVSTLSQSPTRESTSADTPVGSSSQSSDCILDLASDQGANGSTGGGDSELELIEETWPGKVCAFCNLGERSQLGQGEMLRLEVGSDFESLRQSTLHSEERLQSLAANAGAVSTNKTSLGPCPVGGNTSSSHLATSLQPSSIKKPRLALKGRRTSSFDASQSFRSELQDELMAVGYAEEPDLLAIVEPCGYFYAHRMCAIWSKGVKVVNDDDTNAGPSVVSVCSASSWPEVAGADSALIRAASLRCHLCGSFGASLSCQHATTGGTGCPKSFHFPCAVSCGAFLNAKTRGLHCPDHIHQGSIMAGPSDANCAVCHSPSNVANQLFCVTCGKHYHGSCVGLGSSPGVRTAWQCNECKVCITCRTPVAQQGTGAEAVTDRTKMLVCDTCDKNYHPSCVRPLISNIPKLGWKCKNCRVCGDCGSRTPGSGPSSRWHACFTVCDSCYQQRNKGVSCPMCGKAYRHSQREMSQCTRCRKYVHSGCDPEADRTLVQRKKDMNSDYEYLCPPCKVSSPVPTPKSAMELDPLSESNPGSVSQDNSQQQTTTTQQQQQAMIDVDVPGTPTYSDELQQQQIQQEETKPLAVRVGQKIMASQQQQSAGKIARKRMTGAAAAGGGGGGTGGRPKGSGKASSFGAAGSNSGGGAAYNRKANKLADFGRKRGPKPKMRGVFGAPGVGLQRPADGTGSGGGAGEPCLENKLILCSSFDSFVVEQDACAMCGSFGLDQEGRLISCAQCGQCYHPFCANVKVTKVILQKGWRCLDCTVCEGCGERHDEARLLLCDECDISYHIYCMEPPLDYVPQGNWKCKWCAVCQVCGSNEPGLNANWTHQANGSLCGPCASLRQCPSCSSSYNEGELIIQCQQCAQWLHAACDLIRNEREAEFCAEDGYTCVLCRPPDQQPPHLHPSNASAAALALAPPPPSLSVQASASNQAGHRQNRQSSSATPPPSPVPGLLQELAGGSLINGSSNSIRPKSSASSSSQFLVDGVSLSEGGMNHLRSLQLDQPRRRCRNKKSLESDAQDDVQGDGQEDSLFKDGTVLTPREDGRMPDVPEGYAIVQGDNGTLILRKKRQRNLQKLGIGGFQVRRPWARVKDKEEDAMDNYNTAESTAAAATAVDQVAADAGKPKRKPQRRKAKNKLAETYPTYLQEAFFGRDLLVKPSGNSGATNNSSSFLSDSLSANDSQTARASGSDSEPTDDVAIPAVKNPSIIHLSKEEVADLERRSAPVGGSVAAPAPVPIPQQQQQPNNPPLTVQSSPQQSHLRVAPVVVPTVAQPIVHVSVAGKPVVRAQVQTLGGAIKPEVEEDPLELAGDNDEEEEDEALKDILPLAGDLLDSDDLVDSIMKEGDAGCAVDDDDDVNPDHNPLELEDDSPTQVHQGAAQQQRDELADILLETIEVGGLPNMDCKDVEDIFKGVLTDESQESQSWEADEALGLSATISAVLFANTNHPELRRDFPAWTERWKQIAKIWRSLPADKKAPFLQKARENRAAVRLQKTHHQQQTQQEIERPVMAVPRRGVVETEQERQWKQLQALRQQQQQQQQLASGQIVPLGGHVPVPAGSMAMPPGQPESVVAQQQQILQQQQPPMPNQQQQQQQQHQLGGGFATPIQVSRVRAPGEPVNGPTGPVFMLRGPGNPPNVQQQTAVGIAPPSMVIAPDGVEGVDPSVVIGGGVVVDPSRQQLRDLLQRQQMQQQQQHRQQQPHFIKAENVKREEDGVAINSMPPQQQQQQQQQFAMQQHQQQQRPQFRYPLPPSATGPNVVAQGPVMQQQQQQQPMQGAPRMMSPQHQQQHMQMQMQQQQQLQPRPRGLPARLG</sequence>
<evidence type="ECO:0000256" key="5">
    <source>
        <dbReference type="ARBA" id="ARBA00022833"/>
    </source>
</evidence>
<keyword evidence="14" id="KW-1185">Reference proteome</keyword>
<evidence type="ECO:0000313" key="14">
    <source>
        <dbReference type="Proteomes" id="UP000000305"/>
    </source>
</evidence>
<feature type="region of interest" description="Disordered" evidence="10">
    <location>
        <begin position="1690"/>
        <end position="1741"/>
    </location>
</feature>
<evidence type="ECO:0000256" key="4">
    <source>
        <dbReference type="ARBA" id="ARBA00022771"/>
    </source>
</evidence>
<feature type="compositionally biased region" description="Low complexity" evidence="10">
    <location>
        <begin position="1365"/>
        <end position="1386"/>
    </location>
</feature>
<dbReference type="STRING" id="6669.E9GJI9"/>
<feature type="compositionally biased region" description="Low complexity" evidence="10">
    <location>
        <begin position="1925"/>
        <end position="1940"/>
    </location>
</feature>
<dbReference type="CDD" id="cd15514">
    <property type="entry name" value="PHD6_KMT2C_like"/>
    <property type="match status" value="1"/>
</dbReference>
<dbReference type="InterPro" id="IPR019787">
    <property type="entry name" value="Znf_PHD-finger"/>
</dbReference>
<feature type="compositionally biased region" description="Low complexity" evidence="10">
    <location>
        <begin position="768"/>
        <end position="779"/>
    </location>
</feature>
<evidence type="ECO:0000256" key="8">
    <source>
        <dbReference type="ARBA" id="ARBA00023242"/>
    </source>
</evidence>
<dbReference type="SUPFAM" id="SSF57903">
    <property type="entry name" value="FYVE/PHD zinc finger"/>
    <property type="match status" value="6"/>
</dbReference>
<keyword evidence="3" id="KW-0677">Repeat</keyword>
<dbReference type="InterPro" id="IPR013083">
    <property type="entry name" value="Znf_RING/FYVE/PHD"/>
</dbReference>
<feature type="compositionally biased region" description="Polar residues" evidence="10">
    <location>
        <begin position="669"/>
        <end position="681"/>
    </location>
</feature>
<evidence type="ECO:0000256" key="6">
    <source>
        <dbReference type="ARBA" id="ARBA00023015"/>
    </source>
</evidence>
<keyword evidence="2" id="KW-0479">Metal-binding</keyword>
<feature type="region of interest" description="Disordered" evidence="10">
    <location>
        <begin position="1302"/>
        <end position="1344"/>
    </location>
</feature>
<dbReference type="KEGG" id="dpx:DAPPUDRAFT_318677"/>
<feature type="domain" description="PHD-type" evidence="11">
    <location>
        <begin position="853"/>
        <end position="906"/>
    </location>
</feature>
<feature type="region of interest" description="Disordered" evidence="10">
    <location>
        <begin position="1257"/>
        <end position="1280"/>
    </location>
</feature>
<dbReference type="PANTHER" id="PTHR45888:SF6">
    <property type="entry name" value="HL01030P-RELATED"/>
    <property type="match status" value="1"/>
</dbReference>
<evidence type="ECO:0000256" key="9">
    <source>
        <dbReference type="PROSITE-ProRule" id="PRU00146"/>
    </source>
</evidence>
<feature type="compositionally biased region" description="Low complexity" evidence="10">
    <location>
        <begin position="1864"/>
        <end position="1885"/>
    </location>
</feature>
<dbReference type="CDD" id="cd15509">
    <property type="entry name" value="PHD1_KMT2C_like"/>
    <property type="match status" value="1"/>
</dbReference>
<evidence type="ECO:0000256" key="3">
    <source>
        <dbReference type="ARBA" id="ARBA00022737"/>
    </source>
</evidence>
<feature type="compositionally biased region" description="Polar residues" evidence="10">
    <location>
        <begin position="270"/>
        <end position="285"/>
    </location>
</feature>
<dbReference type="GO" id="GO:0045944">
    <property type="term" value="P:positive regulation of transcription by RNA polymerase II"/>
    <property type="evidence" value="ECO:0000318"/>
    <property type="project" value="GO_Central"/>
</dbReference>
<dbReference type="PANTHER" id="PTHR45888">
    <property type="entry name" value="HL01030P-RELATED"/>
    <property type="match status" value="1"/>
</dbReference>
<feature type="region of interest" description="Disordered" evidence="10">
    <location>
        <begin position="263"/>
        <end position="285"/>
    </location>
</feature>
<feature type="region of interest" description="Disordered" evidence="10">
    <location>
        <begin position="148"/>
        <end position="173"/>
    </location>
</feature>
<dbReference type="InterPro" id="IPR009071">
    <property type="entry name" value="HMG_box_dom"/>
</dbReference>
<evidence type="ECO:0000313" key="13">
    <source>
        <dbReference type="EMBL" id="EFX80492.1"/>
    </source>
</evidence>
<dbReference type="FunFam" id="3.30.40.10:FF:000407">
    <property type="entry name" value="Histone-lysine N-methyltransferase MLL3"/>
    <property type="match status" value="1"/>
</dbReference>
<protein>
    <recommendedName>
        <fullName evidence="15">Histone-lysine N-methyltransferase MLL3</fullName>
    </recommendedName>
</protein>
<feature type="domain" description="PHD-type" evidence="11">
    <location>
        <begin position="982"/>
        <end position="1037"/>
    </location>
</feature>
<keyword evidence="7" id="KW-0804">Transcription</keyword>
<feature type="region of interest" description="Disordered" evidence="10">
    <location>
        <begin position="1138"/>
        <end position="1196"/>
    </location>
</feature>
<comment type="subcellular location">
    <subcellularLocation>
        <location evidence="1">Nucleus</location>
    </subcellularLocation>
</comment>
<feature type="compositionally biased region" description="Polar residues" evidence="10">
    <location>
        <begin position="1324"/>
        <end position="1333"/>
    </location>
</feature>
<dbReference type="SUPFAM" id="SSF47095">
    <property type="entry name" value="HMG-box"/>
    <property type="match status" value="1"/>
</dbReference>
<dbReference type="CDD" id="cd15512">
    <property type="entry name" value="PHD4_KMT2C_like"/>
    <property type="match status" value="1"/>
</dbReference>
<dbReference type="FunCoup" id="E9GJI9">
    <property type="interactions" value="26"/>
</dbReference>
<dbReference type="CDD" id="cd15510">
    <property type="entry name" value="PHD2_KMT2C_like"/>
    <property type="match status" value="1"/>
</dbReference>
<dbReference type="PROSITE" id="PS50016">
    <property type="entry name" value="ZF_PHD_2"/>
    <property type="match status" value="4"/>
</dbReference>
<dbReference type="GO" id="GO:0008270">
    <property type="term" value="F:zinc ion binding"/>
    <property type="evidence" value="ECO:0007669"/>
    <property type="project" value="UniProtKB-KW"/>
</dbReference>
<dbReference type="Proteomes" id="UP000000305">
    <property type="component" value="Unassembled WGS sequence"/>
</dbReference>
<feature type="domain" description="PHD-type" evidence="11">
    <location>
        <begin position="903"/>
        <end position="953"/>
    </location>
</feature>
<keyword evidence="5" id="KW-0862">Zinc</keyword>
<dbReference type="Gene3D" id="3.30.40.10">
    <property type="entry name" value="Zinc/RING finger domain, C3HC4 (zinc finger)"/>
    <property type="match status" value="5"/>
</dbReference>
<dbReference type="SMART" id="SM00398">
    <property type="entry name" value="HMG"/>
    <property type="match status" value="1"/>
</dbReference>
<dbReference type="PROSITE" id="PS51805">
    <property type="entry name" value="EPHD"/>
    <property type="match status" value="1"/>
</dbReference>
<feature type="domain" description="PHD-type" evidence="12">
    <location>
        <begin position="311"/>
        <end position="441"/>
    </location>
</feature>
<dbReference type="InterPro" id="IPR011011">
    <property type="entry name" value="Znf_FYVE_PHD"/>
</dbReference>
<dbReference type="EMBL" id="GL732547">
    <property type="protein sequence ID" value="EFX80492.1"/>
    <property type="molecule type" value="Genomic_DNA"/>
</dbReference>
<dbReference type="PhylomeDB" id="E9GJI9"/>
<evidence type="ECO:0000256" key="10">
    <source>
        <dbReference type="SAM" id="MobiDB-lite"/>
    </source>
</evidence>
<feature type="region of interest" description="Disordered" evidence="10">
    <location>
        <begin position="1861"/>
        <end position="1953"/>
    </location>
</feature>
<dbReference type="OrthoDB" id="308383at2759"/>
<dbReference type="CDD" id="cd21997">
    <property type="entry name" value="HMG_KMT2C-like"/>
    <property type="match status" value="1"/>
</dbReference>
<name>E9GJI9_DAPPU</name>
<feature type="compositionally biased region" description="Low complexity" evidence="10">
    <location>
        <begin position="1302"/>
        <end position="1323"/>
    </location>
</feature>
<keyword evidence="4 9" id="KW-0863">Zinc-finger</keyword>
<dbReference type="SMART" id="SM00249">
    <property type="entry name" value="PHD"/>
    <property type="match status" value="7"/>
</dbReference>
<feature type="compositionally biased region" description="Low complexity" evidence="10">
    <location>
        <begin position="1715"/>
        <end position="1739"/>
    </location>
</feature>
<dbReference type="FunFam" id="1.10.30.10:FF:000009">
    <property type="entry name" value="Histone-lysine N-methyltransferase"/>
    <property type="match status" value="1"/>
</dbReference>
<dbReference type="GO" id="GO:0003713">
    <property type="term" value="F:transcription coactivator activity"/>
    <property type="evidence" value="ECO:0000318"/>
    <property type="project" value="GO_Central"/>
</dbReference>
<dbReference type="eggNOG" id="KOG4443">
    <property type="taxonomic scope" value="Eukaryota"/>
</dbReference>
<feature type="compositionally biased region" description="Low complexity" evidence="10">
    <location>
        <begin position="682"/>
        <end position="693"/>
    </location>
</feature>
<feature type="compositionally biased region" description="Low complexity" evidence="10">
    <location>
        <begin position="1100"/>
        <end position="1120"/>
    </location>
</feature>
<evidence type="ECO:0000259" key="12">
    <source>
        <dbReference type="PROSITE" id="PS51805"/>
    </source>
</evidence>
<dbReference type="CDD" id="cd15513">
    <property type="entry name" value="PHD5_KMT2C_like"/>
    <property type="match status" value="1"/>
</dbReference>
<dbReference type="GO" id="GO:0042800">
    <property type="term" value="F:histone H3K4 methyltransferase activity"/>
    <property type="evidence" value="ECO:0000318"/>
    <property type="project" value="GO_Central"/>
</dbReference>
<dbReference type="InterPro" id="IPR001965">
    <property type="entry name" value="Znf_PHD"/>
</dbReference>
<reference evidence="13 14" key="1">
    <citation type="journal article" date="2011" name="Science">
        <title>The ecoresponsive genome of Daphnia pulex.</title>
        <authorList>
            <person name="Colbourne J.K."/>
            <person name="Pfrender M.E."/>
            <person name="Gilbert D."/>
            <person name="Thomas W.K."/>
            <person name="Tucker A."/>
            <person name="Oakley T.H."/>
            <person name="Tokishita S."/>
            <person name="Aerts A."/>
            <person name="Arnold G.J."/>
            <person name="Basu M.K."/>
            <person name="Bauer D.J."/>
            <person name="Caceres C.E."/>
            <person name="Carmel L."/>
            <person name="Casola C."/>
            <person name="Choi J.H."/>
            <person name="Detter J.C."/>
            <person name="Dong Q."/>
            <person name="Dusheyko S."/>
            <person name="Eads B.D."/>
            <person name="Frohlich T."/>
            <person name="Geiler-Samerotte K.A."/>
            <person name="Gerlach D."/>
            <person name="Hatcher P."/>
            <person name="Jogdeo S."/>
            <person name="Krijgsveld J."/>
            <person name="Kriventseva E.V."/>
            <person name="Kultz D."/>
            <person name="Laforsch C."/>
            <person name="Lindquist E."/>
            <person name="Lopez J."/>
            <person name="Manak J.R."/>
            <person name="Muller J."/>
            <person name="Pangilinan J."/>
            <person name="Patwardhan R.P."/>
            <person name="Pitluck S."/>
            <person name="Pritham E.J."/>
            <person name="Rechtsteiner A."/>
            <person name="Rho M."/>
            <person name="Rogozin I.B."/>
            <person name="Sakarya O."/>
            <person name="Salamov A."/>
            <person name="Schaack S."/>
            <person name="Shapiro H."/>
            <person name="Shiga Y."/>
            <person name="Skalitzky C."/>
            <person name="Smith Z."/>
            <person name="Souvorov A."/>
            <person name="Sung W."/>
            <person name="Tang Z."/>
            <person name="Tsuchiya D."/>
            <person name="Tu H."/>
            <person name="Vos H."/>
            <person name="Wang M."/>
            <person name="Wolf Y.I."/>
            <person name="Yamagata H."/>
            <person name="Yamada T."/>
            <person name="Ye Y."/>
            <person name="Shaw J.R."/>
            <person name="Andrews J."/>
            <person name="Crease T.J."/>
            <person name="Tang H."/>
            <person name="Lucas S.M."/>
            <person name="Robertson H.M."/>
            <person name="Bork P."/>
            <person name="Koonin E.V."/>
            <person name="Zdobnov E.M."/>
            <person name="Grigoriev I.V."/>
            <person name="Lynch M."/>
            <person name="Boore J.L."/>
        </authorList>
    </citation>
    <scope>NUCLEOTIDE SEQUENCE [LARGE SCALE GENOMIC DNA]</scope>
</reference>
<feature type="region of interest" description="Disordered" evidence="10">
    <location>
        <begin position="1054"/>
        <end position="1120"/>
    </location>
</feature>
<evidence type="ECO:0008006" key="15">
    <source>
        <dbReference type="Google" id="ProtNLM"/>
    </source>
</evidence>
<feature type="region of interest" description="Disordered" evidence="10">
    <location>
        <begin position="736"/>
        <end position="819"/>
    </location>
</feature>
<feature type="compositionally biased region" description="Gly residues" evidence="10">
    <location>
        <begin position="753"/>
        <end position="766"/>
    </location>
</feature>